<dbReference type="OrthoDB" id="9889709at2759"/>
<dbReference type="Proteomes" id="UP000192578">
    <property type="component" value="Unassembled WGS sequence"/>
</dbReference>
<keyword evidence="1" id="KW-0732">Signal</keyword>
<keyword evidence="3" id="KW-1185">Reference proteome</keyword>
<organism evidence="2 3">
    <name type="scientific">Hypsibius exemplaris</name>
    <name type="common">Freshwater tardigrade</name>
    <dbReference type="NCBI Taxonomy" id="2072580"/>
    <lineage>
        <taxon>Eukaryota</taxon>
        <taxon>Metazoa</taxon>
        <taxon>Ecdysozoa</taxon>
        <taxon>Tardigrada</taxon>
        <taxon>Eutardigrada</taxon>
        <taxon>Parachela</taxon>
        <taxon>Hypsibioidea</taxon>
        <taxon>Hypsibiidae</taxon>
        <taxon>Hypsibius</taxon>
    </lineage>
</organism>
<gene>
    <name evidence="2" type="ORF">BV898_14105</name>
</gene>
<dbReference type="InterPro" id="IPR036426">
    <property type="entry name" value="Bulb-type_lectin_dom_sf"/>
</dbReference>
<evidence type="ECO:0000313" key="3">
    <source>
        <dbReference type="Proteomes" id="UP000192578"/>
    </source>
</evidence>
<comment type="caution">
    <text evidence="2">The sequence shown here is derived from an EMBL/GenBank/DDBJ whole genome shotgun (WGS) entry which is preliminary data.</text>
</comment>
<protein>
    <recommendedName>
        <fullName evidence="4">Bulb-type lectin domain-containing protein</fullName>
    </recommendedName>
</protein>
<dbReference type="EMBL" id="MTYJ01000166">
    <property type="protein sequence ID" value="OQV11607.1"/>
    <property type="molecule type" value="Genomic_DNA"/>
</dbReference>
<dbReference type="AlphaFoldDB" id="A0A1W0W8S9"/>
<proteinExistence type="predicted"/>
<dbReference type="SUPFAM" id="SSF51110">
    <property type="entry name" value="alpha-D-mannose-specific plant lectins"/>
    <property type="match status" value="1"/>
</dbReference>
<evidence type="ECO:0008006" key="4">
    <source>
        <dbReference type="Google" id="ProtNLM"/>
    </source>
</evidence>
<feature type="chain" id="PRO_5012031751" description="Bulb-type lectin domain-containing protein" evidence="1">
    <location>
        <begin position="31"/>
        <end position="488"/>
    </location>
</feature>
<evidence type="ECO:0000313" key="2">
    <source>
        <dbReference type="EMBL" id="OQV11607.1"/>
    </source>
</evidence>
<name>A0A1W0W8S9_HYPEX</name>
<accession>A0A1W0W8S9</accession>
<reference evidence="3" key="1">
    <citation type="submission" date="2017-01" db="EMBL/GenBank/DDBJ databases">
        <title>Comparative genomics of anhydrobiosis in the tardigrade Hypsibius dujardini.</title>
        <authorList>
            <person name="Yoshida Y."/>
            <person name="Koutsovoulos G."/>
            <person name="Laetsch D."/>
            <person name="Stevens L."/>
            <person name="Kumar S."/>
            <person name="Horikawa D."/>
            <person name="Ishino K."/>
            <person name="Komine S."/>
            <person name="Tomita M."/>
            <person name="Blaxter M."/>
            <person name="Arakawa K."/>
        </authorList>
    </citation>
    <scope>NUCLEOTIDE SEQUENCE [LARGE SCALE GENOMIC DNA]</scope>
    <source>
        <strain evidence="3">Z151</strain>
    </source>
</reference>
<sequence length="488" mass="54915">MGLPFLRPYLRGLYITALITVIITISPSEAACCQDNNNHCGAALSSLCQSSYLLPDSLYICKEGGDPRLIRICLDGCQTRVGGNDICKHVPTASQLLFDTALKRGQSLFSPDKKTKLSMQMNGDLVVSIIGEDLTEKSVWSTGTSSLAQPPVSVNLLKNGDLVMLIDEGETMWRLGTAGMRYAGASLWTQDTMNHLVSCFVLQMMCFLFLAGKGHSASPTVTKQETLGWEAIEVSPKAFILLGYGNFQVSIYKKEGSDDSSSQQFYYSPALILQPNSTKTHYNYFTETFETVFQVKIWYPEYLQAIQTALSSEVGWNVSKHSIRMLPIEEIRIESGVRSEKYYIANKWTFYANQPSTFTFRIACLTNETCIEVAENIRHHPEVFTSGLEVFYSLQTHRTEKRSVEIKFQHMQRSELFGKMLRKFPNEDTIYLPVADLKKIELEVSSNVIASEIKDNNSFVSSDEAVNVARHLEELMEVEKVGSIERFD</sequence>
<feature type="signal peptide" evidence="1">
    <location>
        <begin position="1"/>
        <end position="30"/>
    </location>
</feature>
<dbReference type="Gene3D" id="2.90.10.30">
    <property type="match status" value="1"/>
</dbReference>
<evidence type="ECO:0000256" key="1">
    <source>
        <dbReference type="SAM" id="SignalP"/>
    </source>
</evidence>